<feature type="signal peptide" evidence="1">
    <location>
        <begin position="1"/>
        <end position="23"/>
    </location>
</feature>
<evidence type="ECO:0000313" key="3">
    <source>
        <dbReference type="Proteomes" id="UP000092932"/>
    </source>
</evidence>
<keyword evidence="1" id="KW-0732">Signal</keyword>
<proteinExistence type="predicted"/>
<dbReference type="RefSeq" id="WP_067680957.1">
    <property type="nucleotide sequence ID" value="NZ_CP016591.1"/>
</dbReference>
<name>A0A1B2AG61_9SPHN</name>
<accession>A0A1B2AG61</accession>
<gene>
    <name evidence="2" type="ORF">A6F68_02635</name>
</gene>
<organism evidence="2 3">
    <name type="scientific">Tsuneonella dongtanensis</name>
    <dbReference type="NCBI Taxonomy" id="692370"/>
    <lineage>
        <taxon>Bacteria</taxon>
        <taxon>Pseudomonadati</taxon>
        <taxon>Pseudomonadota</taxon>
        <taxon>Alphaproteobacteria</taxon>
        <taxon>Sphingomonadales</taxon>
        <taxon>Erythrobacteraceae</taxon>
        <taxon>Tsuneonella</taxon>
    </lineage>
</organism>
<keyword evidence="3" id="KW-1185">Reference proteome</keyword>
<dbReference type="OrthoDB" id="6378475at2"/>
<protein>
    <submittedName>
        <fullName evidence="2">Uncharacterized protein</fullName>
    </submittedName>
</protein>
<evidence type="ECO:0000256" key="1">
    <source>
        <dbReference type="SAM" id="SignalP"/>
    </source>
</evidence>
<dbReference type="Proteomes" id="UP000092932">
    <property type="component" value="Chromosome"/>
</dbReference>
<dbReference type="AlphaFoldDB" id="A0A1B2AG61"/>
<dbReference type="EMBL" id="CP016591">
    <property type="protein sequence ID" value="ANY21129.1"/>
    <property type="molecule type" value="Genomic_DNA"/>
</dbReference>
<dbReference type="KEGG" id="ado:A6F68_02635"/>
<dbReference type="STRING" id="692370.A6F68_02635"/>
<feature type="chain" id="PRO_5008534167" evidence="1">
    <location>
        <begin position="24"/>
        <end position="212"/>
    </location>
</feature>
<sequence>MRILPIVSPLLLLLCGATSPPDARLPDGYWTNEEDRYFTADSGGPSLDWTGIEVSGGQWRRVDAYRAPKGEWAPLPVPRLTRDSDGRWMMPSASGPATELRRGQEFTCWMAIPKFAKKPDGSDDLVFASKMSVHDQGGRVTAGGGDSGAPEVIFRLRQVVWPAPSTNKPSLVLYVIKPDAPEKAVSYSWADPSAKLIGINLRWVQGSCSRAD</sequence>
<evidence type="ECO:0000313" key="2">
    <source>
        <dbReference type="EMBL" id="ANY21129.1"/>
    </source>
</evidence>
<reference evidence="2 3" key="1">
    <citation type="submission" date="2016-07" db="EMBL/GenBank/DDBJ databases">
        <title>Complete genome sequence of Altererythrobacter dongtanensis KCTC 22672, a type strain with esterase isolated from tidal flat.</title>
        <authorList>
            <person name="Cheng H."/>
            <person name="Wu Y.-H."/>
            <person name="Zhou P."/>
            <person name="Huo Y.-Y."/>
            <person name="Wang C.-S."/>
            <person name="Xu X.-W."/>
        </authorList>
    </citation>
    <scope>NUCLEOTIDE SEQUENCE [LARGE SCALE GENOMIC DNA]</scope>
    <source>
        <strain evidence="2 3">KCTC 22672</strain>
    </source>
</reference>